<dbReference type="Proteomes" id="UP000589373">
    <property type="component" value="Unassembled WGS sequence"/>
</dbReference>
<dbReference type="PANTHER" id="PTHR38456:SF1">
    <property type="entry name" value="CYCLIC DI-AMP RECEPTOR A"/>
    <property type="match status" value="1"/>
</dbReference>
<evidence type="ECO:0000313" key="3">
    <source>
        <dbReference type="EMBL" id="SFH63744.1"/>
    </source>
</evidence>
<keyword evidence="4" id="KW-1185">Reference proteome</keyword>
<dbReference type="RefSeq" id="WP_086988465.1">
    <property type="nucleotide sequence ID" value="NZ_CP089787.1"/>
</dbReference>
<reference evidence="3 5" key="2">
    <citation type="submission" date="2016-10" db="EMBL/GenBank/DDBJ databases">
        <authorList>
            <person name="Varghese N."/>
            <person name="Submissions S."/>
        </authorList>
    </citation>
    <scope>NUCLEOTIDE SEQUENCE [LARGE SCALE GENOMIC DNA]</scope>
    <source>
        <strain evidence="3 5">DSM 2094</strain>
    </source>
</reference>
<dbReference type="InterPro" id="IPR015867">
    <property type="entry name" value="N-reg_PII/ATP_PRibTrfase_C"/>
</dbReference>
<dbReference type="InterPro" id="IPR011322">
    <property type="entry name" value="N-reg_PII-like_a/b"/>
</dbReference>
<evidence type="ECO:0000313" key="1">
    <source>
        <dbReference type="EMBL" id="CZQ87349.1"/>
    </source>
</evidence>
<dbReference type="Gene3D" id="3.30.70.120">
    <property type="match status" value="1"/>
</dbReference>
<dbReference type="Proteomes" id="UP000199686">
    <property type="component" value="Unassembled WGS sequence"/>
</dbReference>
<evidence type="ECO:0000313" key="4">
    <source>
        <dbReference type="Proteomes" id="UP000195947"/>
    </source>
</evidence>
<dbReference type="InterPro" id="IPR010375">
    <property type="entry name" value="CdAMP_rec"/>
</dbReference>
<dbReference type="EMBL" id="FJMZ01000006">
    <property type="protein sequence ID" value="CZQ87349.1"/>
    <property type="molecule type" value="Genomic_DNA"/>
</dbReference>
<reference evidence="1 4" key="1">
    <citation type="submission" date="2016-02" db="EMBL/GenBank/DDBJ databases">
        <authorList>
            <person name="Strepis N."/>
        </authorList>
    </citation>
    <scope>NUCLEOTIDE SEQUENCE [LARGE SCALE GENOMIC DNA]</scope>
    <source>
        <strain evidence="1">Trichococcus flocculiformis</strain>
    </source>
</reference>
<dbReference type="OrthoDB" id="9794275at2"/>
<comment type="caution">
    <text evidence="2">The sequence shown here is derived from an EMBL/GenBank/DDBJ whole genome shotgun (WGS) entry which is preliminary data.</text>
</comment>
<dbReference type="Pfam" id="PF06153">
    <property type="entry name" value="CdAMP_rec"/>
    <property type="match status" value="1"/>
</dbReference>
<dbReference type="SUPFAM" id="SSF54913">
    <property type="entry name" value="GlnB-like"/>
    <property type="match status" value="1"/>
</dbReference>
<reference evidence="2 6" key="3">
    <citation type="journal article" date="2020" name="Biotechnol. Biofuels">
        <title>New insights from the biogas microbiome by comprehensive genome-resolved metagenomics of nearly 1600 species originating from multiple anaerobic digesters.</title>
        <authorList>
            <person name="Campanaro S."/>
            <person name="Treu L."/>
            <person name="Rodriguez-R L.M."/>
            <person name="Kovalovszki A."/>
            <person name="Ziels R.M."/>
            <person name="Maus I."/>
            <person name="Zhu X."/>
            <person name="Kougias P.G."/>
            <person name="Basile A."/>
            <person name="Luo G."/>
            <person name="Schluter A."/>
            <person name="Konstantinidis K.T."/>
            <person name="Angelidaki I."/>
        </authorList>
    </citation>
    <scope>NUCLEOTIDE SEQUENCE [LARGE SCALE GENOMIC DNA]</scope>
    <source>
        <strain evidence="2">AS07pgkLD_105</strain>
    </source>
</reference>
<gene>
    <name evidence="2" type="ORF">GX662_02050</name>
    <name evidence="3" type="ORF">SAMN04488507_100682</name>
    <name evidence="1" type="ORF">TFLO_853</name>
</gene>
<evidence type="ECO:0000313" key="6">
    <source>
        <dbReference type="Proteomes" id="UP000589373"/>
    </source>
</evidence>
<accession>A0A143YCC6</accession>
<dbReference type="AlphaFoldDB" id="A0A143YCC6"/>
<proteinExistence type="predicted"/>
<dbReference type="STRING" id="82803.SAMN04488048_12415"/>
<dbReference type="EMBL" id="FOQC01000006">
    <property type="protein sequence ID" value="SFH63744.1"/>
    <property type="molecule type" value="Genomic_DNA"/>
</dbReference>
<name>A0A143YCC6_9LACT</name>
<organism evidence="2 6">
    <name type="scientific">Trichococcus flocculiformis</name>
    <dbReference type="NCBI Taxonomy" id="82803"/>
    <lineage>
        <taxon>Bacteria</taxon>
        <taxon>Bacillati</taxon>
        <taxon>Bacillota</taxon>
        <taxon>Bacilli</taxon>
        <taxon>Lactobacillales</taxon>
        <taxon>Carnobacteriaceae</taxon>
        <taxon>Trichococcus</taxon>
    </lineage>
</organism>
<evidence type="ECO:0000313" key="2">
    <source>
        <dbReference type="EMBL" id="NLD31032.1"/>
    </source>
</evidence>
<dbReference type="EMBL" id="JAAZCD010000045">
    <property type="protein sequence ID" value="NLD31032.1"/>
    <property type="molecule type" value="Genomic_DNA"/>
</dbReference>
<dbReference type="Proteomes" id="UP000195947">
    <property type="component" value="Unassembled WGS sequence"/>
</dbReference>
<sequence>MKLIMAIIQDKDSAILSDELVEANVRATKLPSTGGFLRAGNTTFMIGVEDERVDEVLRIIKTNCEAREQFVATPVSMDVPLDNAIAYPMEVHVGGATVFVLPIDSFYRF</sequence>
<protein>
    <submittedName>
        <fullName evidence="3">Uncharacterized protein YaaQ</fullName>
    </submittedName>
</protein>
<evidence type="ECO:0000313" key="5">
    <source>
        <dbReference type="Proteomes" id="UP000199686"/>
    </source>
</evidence>
<dbReference type="PANTHER" id="PTHR38456">
    <property type="entry name" value="CYCLIC DI-AMP RECEPTOR A"/>
    <property type="match status" value="1"/>
</dbReference>